<feature type="region of interest" description="Disordered" evidence="1">
    <location>
        <begin position="1"/>
        <end position="20"/>
    </location>
</feature>
<dbReference type="Proteomes" id="UP000030854">
    <property type="component" value="Unassembled WGS sequence"/>
</dbReference>
<dbReference type="AlphaFoldDB" id="A0A0B1P4X7"/>
<name>A0A0B1P4X7_UNCNE</name>
<organism evidence="2 3">
    <name type="scientific">Uncinula necator</name>
    <name type="common">Grape powdery mildew</name>
    <dbReference type="NCBI Taxonomy" id="52586"/>
    <lineage>
        <taxon>Eukaryota</taxon>
        <taxon>Fungi</taxon>
        <taxon>Dikarya</taxon>
        <taxon>Ascomycota</taxon>
        <taxon>Pezizomycotina</taxon>
        <taxon>Leotiomycetes</taxon>
        <taxon>Erysiphales</taxon>
        <taxon>Erysiphaceae</taxon>
        <taxon>Erysiphe</taxon>
    </lineage>
</organism>
<evidence type="ECO:0000313" key="3">
    <source>
        <dbReference type="Proteomes" id="UP000030854"/>
    </source>
</evidence>
<keyword evidence="3" id="KW-1185">Reference proteome</keyword>
<evidence type="ECO:0000313" key="2">
    <source>
        <dbReference type="EMBL" id="KHJ33293.1"/>
    </source>
</evidence>
<proteinExistence type="predicted"/>
<reference evidence="2 3" key="1">
    <citation type="journal article" date="2014" name="BMC Genomics">
        <title>Adaptive genomic structural variation in the grape powdery mildew pathogen, Erysiphe necator.</title>
        <authorList>
            <person name="Jones L."/>
            <person name="Riaz S."/>
            <person name="Morales-Cruz A."/>
            <person name="Amrine K.C."/>
            <person name="McGuire B."/>
            <person name="Gubler W.D."/>
            <person name="Walker M.A."/>
            <person name="Cantu D."/>
        </authorList>
    </citation>
    <scope>NUCLEOTIDE SEQUENCE [LARGE SCALE GENOMIC DNA]</scope>
    <source>
        <strain evidence="3">c</strain>
    </source>
</reference>
<sequence>MAGRGRGRGSAGGLKGATWDYDPTLKLDAKPTDLYPKASASDCDRKLASKTFQEASRANASWSTLHTVK</sequence>
<dbReference type="EMBL" id="JNVN01001526">
    <property type="protein sequence ID" value="KHJ33293.1"/>
    <property type="molecule type" value="Genomic_DNA"/>
</dbReference>
<protein>
    <submittedName>
        <fullName evidence="2">Uncharacterized protein</fullName>
    </submittedName>
</protein>
<dbReference type="HOGENOM" id="CLU_2777775_0_0_1"/>
<evidence type="ECO:0000256" key="1">
    <source>
        <dbReference type="SAM" id="MobiDB-lite"/>
    </source>
</evidence>
<accession>A0A0B1P4X7</accession>
<gene>
    <name evidence="2" type="ORF">EV44_g3321</name>
</gene>
<comment type="caution">
    <text evidence="2">The sequence shown here is derived from an EMBL/GenBank/DDBJ whole genome shotgun (WGS) entry which is preliminary data.</text>
</comment>